<dbReference type="Proteomes" id="UP001058974">
    <property type="component" value="Chromosome 4"/>
</dbReference>
<dbReference type="Gramene" id="Psat04G0199100-T1">
    <property type="protein sequence ID" value="KAI5417197.1"/>
    <property type="gene ID" value="KIW84_041991"/>
</dbReference>
<evidence type="ECO:0000256" key="1">
    <source>
        <dbReference type="SAM" id="MobiDB-lite"/>
    </source>
</evidence>
<organism evidence="2 3">
    <name type="scientific">Pisum sativum</name>
    <name type="common">Garden pea</name>
    <name type="synonym">Lathyrus oleraceus</name>
    <dbReference type="NCBI Taxonomy" id="3888"/>
    <lineage>
        <taxon>Eukaryota</taxon>
        <taxon>Viridiplantae</taxon>
        <taxon>Streptophyta</taxon>
        <taxon>Embryophyta</taxon>
        <taxon>Tracheophyta</taxon>
        <taxon>Spermatophyta</taxon>
        <taxon>Magnoliopsida</taxon>
        <taxon>eudicotyledons</taxon>
        <taxon>Gunneridae</taxon>
        <taxon>Pentapetalae</taxon>
        <taxon>rosids</taxon>
        <taxon>fabids</taxon>
        <taxon>Fabales</taxon>
        <taxon>Fabaceae</taxon>
        <taxon>Papilionoideae</taxon>
        <taxon>50 kb inversion clade</taxon>
        <taxon>NPAAA clade</taxon>
        <taxon>Hologalegina</taxon>
        <taxon>IRL clade</taxon>
        <taxon>Fabeae</taxon>
        <taxon>Lathyrus</taxon>
    </lineage>
</organism>
<protein>
    <submittedName>
        <fullName evidence="2">Uncharacterized protein</fullName>
    </submittedName>
</protein>
<keyword evidence="3" id="KW-1185">Reference proteome</keyword>
<sequence length="129" mass="14452">MKFPRMSFSLNFHYGGRIVRDCAFYYKGGHEHAVNDIDPDKWSIVGINVEEDEQGDSINNVEEDEQGDGGINIEEDEQGDCGINVEEYEQDGDGEQSDDSDYEASGITFGDNEKKRALGWDDGFGINDK</sequence>
<dbReference type="EMBL" id="JAMSHJ010000004">
    <property type="protein sequence ID" value="KAI5417197.1"/>
    <property type="molecule type" value="Genomic_DNA"/>
</dbReference>
<feature type="compositionally biased region" description="Acidic residues" evidence="1">
    <location>
        <begin position="53"/>
        <end position="79"/>
    </location>
</feature>
<dbReference type="AlphaFoldDB" id="A0A9D4XBM5"/>
<proteinExistence type="predicted"/>
<accession>A0A9D4XBM5</accession>
<evidence type="ECO:0000313" key="2">
    <source>
        <dbReference type="EMBL" id="KAI5417197.1"/>
    </source>
</evidence>
<feature type="compositionally biased region" description="Acidic residues" evidence="1">
    <location>
        <begin position="86"/>
        <end position="102"/>
    </location>
</feature>
<reference evidence="2 3" key="1">
    <citation type="journal article" date="2022" name="Nat. Genet.">
        <title>Improved pea reference genome and pan-genome highlight genomic features and evolutionary characteristics.</title>
        <authorList>
            <person name="Yang T."/>
            <person name="Liu R."/>
            <person name="Luo Y."/>
            <person name="Hu S."/>
            <person name="Wang D."/>
            <person name="Wang C."/>
            <person name="Pandey M.K."/>
            <person name="Ge S."/>
            <person name="Xu Q."/>
            <person name="Li N."/>
            <person name="Li G."/>
            <person name="Huang Y."/>
            <person name="Saxena R.K."/>
            <person name="Ji Y."/>
            <person name="Li M."/>
            <person name="Yan X."/>
            <person name="He Y."/>
            <person name="Liu Y."/>
            <person name="Wang X."/>
            <person name="Xiang C."/>
            <person name="Varshney R.K."/>
            <person name="Ding H."/>
            <person name="Gao S."/>
            <person name="Zong X."/>
        </authorList>
    </citation>
    <scope>NUCLEOTIDE SEQUENCE [LARGE SCALE GENOMIC DNA]</scope>
    <source>
        <strain evidence="2 3">cv. Zhongwan 6</strain>
    </source>
</reference>
<name>A0A9D4XBM5_PEA</name>
<evidence type="ECO:0000313" key="3">
    <source>
        <dbReference type="Proteomes" id="UP001058974"/>
    </source>
</evidence>
<gene>
    <name evidence="2" type="ORF">KIW84_041991</name>
</gene>
<comment type="caution">
    <text evidence="2">The sequence shown here is derived from an EMBL/GenBank/DDBJ whole genome shotgun (WGS) entry which is preliminary data.</text>
</comment>
<feature type="region of interest" description="Disordered" evidence="1">
    <location>
        <begin position="53"/>
        <end position="108"/>
    </location>
</feature>